<reference evidence="2 3" key="1">
    <citation type="submission" date="2016-03" db="EMBL/GenBank/DDBJ databases">
        <title>Complete genome sequence of Pedobacter cryoconitis PAMC 27485.</title>
        <authorList>
            <person name="Lee J."/>
            <person name="Kim O.-S."/>
        </authorList>
    </citation>
    <scope>NUCLEOTIDE SEQUENCE [LARGE SCALE GENOMIC DNA]</scope>
    <source>
        <strain evidence="2 3">PAMC 27485</strain>
    </source>
</reference>
<feature type="domain" description="PAS fold-4" evidence="1">
    <location>
        <begin position="21"/>
        <end position="124"/>
    </location>
</feature>
<name>A0A127VBT9_9SPHI</name>
<dbReference type="AlphaFoldDB" id="A0A127VBT9"/>
<dbReference type="Proteomes" id="UP000071561">
    <property type="component" value="Chromosome"/>
</dbReference>
<evidence type="ECO:0000259" key="1">
    <source>
        <dbReference type="Pfam" id="PF08448"/>
    </source>
</evidence>
<dbReference type="GO" id="GO:0016301">
    <property type="term" value="F:kinase activity"/>
    <property type="evidence" value="ECO:0007669"/>
    <property type="project" value="UniProtKB-KW"/>
</dbReference>
<dbReference type="RefSeq" id="WP_068399641.1">
    <property type="nucleotide sequence ID" value="NZ_CP014504.1"/>
</dbReference>
<protein>
    <submittedName>
        <fullName evidence="2">Sensory box histidine kinase</fullName>
    </submittedName>
</protein>
<keyword evidence="2" id="KW-0418">Kinase</keyword>
<dbReference type="SUPFAM" id="SSF55785">
    <property type="entry name" value="PYP-like sensor domain (PAS domain)"/>
    <property type="match status" value="1"/>
</dbReference>
<dbReference type="PATRIC" id="fig|188932.3.peg.1950"/>
<keyword evidence="2" id="KW-0808">Transferase</keyword>
<accession>A0A127VBT9</accession>
<dbReference type="OrthoDB" id="9124519at2"/>
<dbReference type="Gene3D" id="3.30.450.20">
    <property type="entry name" value="PAS domain"/>
    <property type="match status" value="1"/>
</dbReference>
<organism evidence="2 3">
    <name type="scientific">Pedobacter cryoconitis</name>
    <dbReference type="NCBI Taxonomy" id="188932"/>
    <lineage>
        <taxon>Bacteria</taxon>
        <taxon>Pseudomonadati</taxon>
        <taxon>Bacteroidota</taxon>
        <taxon>Sphingobacteriia</taxon>
        <taxon>Sphingobacteriales</taxon>
        <taxon>Sphingobacteriaceae</taxon>
        <taxon>Pedobacter</taxon>
    </lineage>
</organism>
<dbReference type="InterPro" id="IPR000014">
    <property type="entry name" value="PAS"/>
</dbReference>
<evidence type="ECO:0000313" key="3">
    <source>
        <dbReference type="Proteomes" id="UP000071561"/>
    </source>
</evidence>
<dbReference type="CDD" id="cd00130">
    <property type="entry name" value="PAS"/>
    <property type="match status" value="1"/>
</dbReference>
<evidence type="ECO:0000313" key="2">
    <source>
        <dbReference type="EMBL" id="AMP98774.1"/>
    </source>
</evidence>
<keyword evidence="3" id="KW-1185">Reference proteome</keyword>
<dbReference type="NCBIfam" id="TIGR00229">
    <property type="entry name" value="sensory_box"/>
    <property type="match status" value="1"/>
</dbReference>
<gene>
    <name evidence="2" type="ORF">AY601_1865</name>
</gene>
<proteinExistence type="predicted"/>
<dbReference type="EMBL" id="CP014504">
    <property type="protein sequence ID" value="AMP98774.1"/>
    <property type="molecule type" value="Genomic_DNA"/>
</dbReference>
<dbReference type="InterPro" id="IPR013656">
    <property type="entry name" value="PAS_4"/>
</dbReference>
<dbReference type="KEGG" id="pcm:AY601_1865"/>
<dbReference type="InterPro" id="IPR035965">
    <property type="entry name" value="PAS-like_dom_sf"/>
</dbReference>
<dbReference type="Pfam" id="PF08448">
    <property type="entry name" value="PAS_4"/>
    <property type="match status" value="1"/>
</dbReference>
<sequence length="188" mass="21169">MTGNQQFEVIKSLLGDSGTYYLIAVDMNSNYSYINRRYADIFKPIHGDLVGKNYAITMHPDDQQTCQIVSEMAFKNPDSVFPATIRKYDGHGGFIITRWEYKAVFDDTGVPAGIYCIGHDITELMKITSELQQVKISHSHSVRRHVANLIGLGKIMQTSTEIGDMKDAAKMIVQSAINLDEVIKELYK</sequence>